<dbReference type="AlphaFoldDB" id="A0AAW5VIB9"/>
<comment type="caution">
    <text evidence="4">The sequence shown here is derived from an EMBL/GenBank/DDBJ whole genome shotgun (WGS) entry which is preliminary data.</text>
</comment>
<sequence>MNLNGNWYLPTNEEKKIPGILKIESGQFPFLEIHGTWYTSQSEPTEFEEIICGYAENGKKITLINSYLNNHSVSGGYTKISFSAEAAIIGENFRNREDIKISAIKLSHNFLLDWLNLKPFRNLIDESKKQFRMEYINPNDIEIEISDSLKFQIKFEFQYPAIYQTNTQSFKNSGYIVIVFKQDSNFSDLSLNLFKIQQFFSIVLFRNLSNFNINLKFNKQNSLWCDYLNYKNRNENIDSTSNTSRSFRYLINYQEIEQDLPLILKNWFLHFETLKPMISALFVYMYMTETTIELRFLTIVQALESFHRRTQENEKNKETFISKLSSICEKISESEAEWLKNKLRYGFEPNLQKRLEFIFEEIKLLGLENFFVKPKKSIRKIIDTRNYLTHFEQSSEHKILNHTEMVYYTDRLALVLVFLLLKKCEISEIALANLIQRLIKSNFIGFL</sequence>
<dbReference type="EMBL" id="JAMQPM010000018">
    <property type="protein sequence ID" value="MCW7528392.1"/>
    <property type="molecule type" value="Genomic_DNA"/>
</dbReference>
<dbReference type="Pfam" id="PF18739">
    <property type="entry name" value="HEPN_Apea"/>
    <property type="match status" value="1"/>
</dbReference>
<feature type="domain" description="ApeA N-terminal" evidence="2">
    <location>
        <begin position="4"/>
        <end position="267"/>
    </location>
</feature>
<evidence type="ECO:0000313" key="3">
    <source>
        <dbReference type="EMBL" id="MCW7528392.1"/>
    </source>
</evidence>
<evidence type="ECO:0008006" key="7">
    <source>
        <dbReference type="Google" id="ProtNLM"/>
    </source>
</evidence>
<dbReference type="Pfam" id="PF18862">
    <property type="entry name" value="ApeA_NTD1"/>
    <property type="match status" value="1"/>
</dbReference>
<evidence type="ECO:0000313" key="5">
    <source>
        <dbReference type="Proteomes" id="UP001208540"/>
    </source>
</evidence>
<gene>
    <name evidence="3" type="ORF">ND861_18690</name>
    <name evidence="4" type="ORF">ND862_18685</name>
</gene>
<dbReference type="RefSeq" id="WP_265353500.1">
    <property type="nucleotide sequence ID" value="NZ_JAMQPL010000019.1"/>
</dbReference>
<evidence type="ECO:0000259" key="1">
    <source>
        <dbReference type="Pfam" id="PF18739"/>
    </source>
</evidence>
<dbReference type="InterPro" id="IPR041223">
    <property type="entry name" value="ApeA_NTD"/>
</dbReference>
<dbReference type="EMBL" id="JAMQPL010000019">
    <property type="protein sequence ID" value="MCW7532250.1"/>
    <property type="molecule type" value="Genomic_DNA"/>
</dbReference>
<name>A0AAW5VIB9_9LEPT</name>
<evidence type="ECO:0000259" key="2">
    <source>
        <dbReference type="Pfam" id="PF18862"/>
    </source>
</evidence>
<proteinExistence type="predicted"/>
<reference evidence="4 6" key="1">
    <citation type="submission" date="2022-06" db="EMBL/GenBank/DDBJ databases">
        <title>Leptospira isolates from biofilms formed at urban environments.</title>
        <authorList>
            <person name="Ribeiro P.S."/>
            <person name="Sousa T."/>
            <person name="Carvalho N."/>
            <person name="Aburjaile F."/>
            <person name="Neves F."/>
            <person name="Oliveira D."/>
            <person name="Blanco L."/>
            <person name="Lima J."/>
            <person name="Costa F."/>
            <person name="Brenig B."/>
            <person name="Soares S."/>
            <person name="Ramos R."/>
            <person name="Goes-Neto A."/>
            <person name="Matiuzzi M."/>
            <person name="Azevedo V."/>
            <person name="Ristow P."/>
        </authorList>
    </citation>
    <scope>NUCLEOTIDE SEQUENCE</scope>
    <source>
        <strain evidence="3 6">VSF19</strain>
        <strain evidence="4">VSF20</strain>
    </source>
</reference>
<organism evidence="4 5">
    <name type="scientific">Leptospira soteropolitanensis</name>
    <dbReference type="NCBI Taxonomy" id="2950025"/>
    <lineage>
        <taxon>Bacteria</taxon>
        <taxon>Pseudomonadati</taxon>
        <taxon>Spirochaetota</taxon>
        <taxon>Spirochaetia</taxon>
        <taxon>Leptospirales</taxon>
        <taxon>Leptospiraceae</taxon>
        <taxon>Leptospira</taxon>
    </lineage>
</organism>
<evidence type="ECO:0000313" key="6">
    <source>
        <dbReference type="Proteomes" id="UP001208912"/>
    </source>
</evidence>
<feature type="domain" description="Apea-like HEPN" evidence="1">
    <location>
        <begin position="297"/>
        <end position="428"/>
    </location>
</feature>
<keyword evidence="6" id="KW-1185">Reference proteome</keyword>
<protein>
    <recommendedName>
        <fullName evidence="7">ApeA N-terminal domain-containing protein</fullName>
    </recommendedName>
</protein>
<dbReference type="Proteomes" id="UP001208540">
    <property type="component" value="Unassembled WGS sequence"/>
</dbReference>
<dbReference type="InterPro" id="IPR041229">
    <property type="entry name" value="HEPN_Apea"/>
</dbReference>
<dbReference type="Proteomes" id="UP001208912">
    <property type="component" value="Unassembled WGS sequence"/>
</dbReference>
<evidence type="ECO:0000313" key="4">
    <source>
        <dbReference type="EMBL" id="MCW7532250.1"/>
    </source>
</evidence>
<accession>A0AAW5VIB9</accession>